<proteinExistence type="predicted"/>
<dbReference type="InterPro" id="IPR007630">
    <property type="entry name" value="RNA_pol_sigma70_r4"/>
</dbReference>
<organism evidence="3 4">
    <name type="scientific">Nocardia albiluteola</name>
    <dbReference type="NCBI Taxonomy" id="2842303"/>
    <lineage>
        <taxon>Bacteria</taxon>
        <taxon>Bacillati</taxon>
        <taxon>Actinomycetota</taxon>
        <taxon>Actinomycetes</taxon>
        <taxon>Mycobacteriales</taxon>
        <taxon>Nocardiaceae</taxon>
        <taxon>Nocardia</taxon>
    </lineage>
</organism>
<comment type="caution">
    <text evidence="3">The sequence shown here is derived from an EMBL/GenBank/DDBJ whole genome shotgun (WGS) entry which is preliminary data.</text>
</comment>
<feature type="domain" description="RNA polymerase sigma-70 region 4" evidence="2">
    <location>
        <begin position="33"/>
        <end position="70"/>
    </location>
</feature>
<evidence type="ECO:0000256" key="1">
    <source>
        <dbReference type="SAM" id="MobiDB-lite"/>
    </source>
</evidence>
<feature type="region of interest" description="Disordered" evidence="1">
    <location>
        <begin position="73"/>
        <end position="106"/>
    </location>
</feature>
<dbReference type="EMBL" id="JAHKNI010000010">
    <property type="protein sequence ID" value="MBU3065444.1"/>
    <property type="molecule type" value="Genomic_DNA"/>
</dbReference>
<keyword evidence="4" id="KW-1185">Reference proteome</keyword>
<dbReference type="Pfam" id="PF04545">
    <property type="entry name" value="Sigma70_r4"/>
    <property type="match status" value="1"/>
</dbReference>
<sequence>MSGWVSIVPVTTDLSPLAAAARAAFGDAVPPAPRYRTVLELRFLPGYTLRQAVAALGTSVGNAKVLQHRAPRLAAKPGTGEPAGVFGLHGPGGKTPWPGVRIPLGS</sequence>
<accession>A0ABS6B8G0</accession>
<evidence type="ECO:0000313" key="3">
    <source>
        <dbReference type="EMBL" id="MBU3065444.1"/>
    </source>
</evidence>
<protein>
    <recommendedName>
        <fullName evidence="2">RNA polymerase sigma-70 region 4 domain-containing protein</fullName>
    </recommendedName>
</protein>
<dbReference type="Proteomes" id="UP000733379">
    <property type="component" value="Unassembled WGS sequence"/>
</dbReference>
<evidence type="ECO:0000313" key="4">
    <source>
        <dbReference type="Proteomes" id="UP000733379"/>
    </source>
</evidence>
<dbReference type="InterPro" id="IPR013324">
    <property type="entry name" value="RNA_pol_sigma_r3/r4-like"/>
</dbReference>
<name>A0ABS6B8G0_9NOCA</name>
<dbReference type="Gene3D" id="1.10.10.10">
    <property type="entry name" value="Winged helix-like DNA-binding domain superfamily/Winged helix DNA-binding domain"/>
    <property type="match status" value="1"/>
</dbReference>
<dbReference type="InterPro" id="IPR036388">
    <property type="entry name" value="WH-like_DNA-bd_sf"/>
</dbReference>
<dbReference type="CDD" id="cd06171">
    <property type="entry name" value="Sigma70_r4"/>
    <property type="match status" value="1"/>
</dbReference>
<evidence type="ECO:0000259" key="2">
    <source>
        <dbReference type="Pfam" id="PF04545"/>
    </source>
</evidence>
<dbReference type="SUPFAM" id="SSF88659">
    <property type="entry name" value="Sigma3 and sigma4 domains of RNA polymerase sigma factors"/>
    <property type="match status" value="1"/>
</dbReference>
<reference evidence="3 4" key="1">
    <citation type="submission" date="2021-06" db="EMBL/GenBank/DDBJ databases">
        <title>Actinomycetes sequencing.</title>
        <authorList>
            <person name="Shan Q."/>
        </authorList>
    </citation>
    <scope>NUCLEOTIDE SEQUENCE [LARGE SCALE GENOMIC DNA]</scope>
    <source>
        <strain evidence="3 4">NEAU-G5</strain>
    </source>
</reference>
<gene>
    <name evidence="3" type="ORF">KO481_28440</name>
</gene>